<accession>A0ABW3MPQ1</accession>
<reference evidence="3" key="1">
    <citation type="journal article" date="2019" name="Int. J. Syst. Evol. Microbiol.">
        <title>The Global Catalogue of Microorganisms (GCM) 10K type strain sequencing project: providing services to taxonomists for standard genome sequencing and annotation.</title>
        <authorList>
            <consortium name="The Broad Institute Genomics Platform"/>
            <consortium name="The Broad Institute Genome Sequencing Center for Infectious Disease"/>
            <person name="Wu L."/>
            <person name="Ma J."/>
        </authorList>
    </citation>
    <scope>NUCLEOTIDE SEQUENCE [LARGE SCALE GENOMIC DNA]</scope>
    <source>
        <strain evidence="3">JCM 31486</strain>
    </source>
</reference>
<name>A0ABW3MPQ1_9PSEU</name>
<organism evidence="2 3">
    <name type="scientific">Kibdelosporangium lantanae</name>
    <dbReference type="NCBI Taxonomy" id="1497396"/>
    <lineage>
        <taxon>Bacteria</taxon>
        <taxon>Bacillati</taxon>
        <taxon>Actinomycetota</taxon>
        <taxon>Actinomycetes</taxon>
        <taxon>Pseudonocardiales</taxon>
        <taxon>Pseudonocardiaceae</taxon>
        <taxon>Kibdelosporangium</taxon>
    </lineage>
</organism>
<proteinExistence type="predicted"/>
<gene>
    <name evidence="2" type="ORF">ACFQ1S_46435</name>
</gene>
<evidence type="ECO:0000256" key="1">
    <source>
        <dbReference type="SAM" id="MobiDB-lite"/>
    </source>
</evidence>
<feature type="non-terminal residue" evidence="2">
    <location>
        <position position="139"/>
    </location>
</feature>
<protein>
    <submittedName>
        <fullName evidence="2">Uncharacterized protein</fullName>
    </submittedName>
</protein>
<comment type="caution">
    <text evidence="2">The sequence shown here is derived from an EMBL/GenBank/DDBJ whole genome shotgun (WGS) entry which is preliminary data.</text>
</comment>
<dbReference type="Proteomes" id="UP001597045">
    <property type="component" value="Unassembled WGS sequence"/>
</dbReference>
<dbReference type="EMBL" id="JBHTIS010004480">
    <property type="protein sequence ID" value="MFD1052511.1"/>
    <property type="molecule type" value="Genomic_DNA"/>
</dbReference>
<evidence type="ECO:0000313" key="2">
    <source>
        <dbReference type="EMBL" id="MFD1052511.1"/>
    </source>
</evidence>
<keyword evidence="3" id="KW-1185">Reference proteome</keyword>
<feature type="region of interest" description="Disordered" evidence="1">
    <location>
        <begin position="116"/>
        <end position="139"/>
    </location>
</feature>
<evidence type="ECO:0000313" key="3">
    <source>
        <dbReference type="Proteomes" id="UP001597045"/>
    </source>
</evidence>
<sequence>MRVLKKAKPLRLRIKPGFTLLDVPPKVKGTLSVTAGDKRGQLVVHANLAIAYAFNTDNPDQLRDAMDIVSVTRYDQKYVYLDDSFVKVAQGLWAGDTQSLWVVGSLVVRPYRSRSWKKSGTTRSSPAASSSSCTNRPTA</sequence>